<dbReference type="HAMAP" id="MF_00674">
    <property type="entry name" value="UPF0251"/>
    <property type="match status" value="1"/>
</dbReference>
<protein>
    <recommendedName>
        <fullName evidence="2">UPF0251 protein EV210_109145</fullName>
    </recommendedName>
</protein>
<comment type="caution">
    <text evidence="3">The sequence shown here is derived from an EMBL/GenBank/DDBJ whole genome shotgun (WGS) entry which is preliminary data.</text>
</comment>
<dbReference type="AlphaFoldDB" id="A0A4R1PZI2"/>
<evidence type="ECO:0000313" key="3">
    <source>
        <dbReference type="EMBL" id="TCL36196.1"/>
    </source>
</evidence>
<evidence type="ECO:0000256" key="2">
    <source>
        <dbReference type="HAMAP-Rule" id="MF_00674"/>
    </source>
</evidence>
<dbReference type="PANTHER" id="PTHR37478:SF2">
    <property type="entry name" value="UPF0251 PROTEIN TK0562"/>
    <property type="match status" value="1"/>
</dbReference>
<evidence type="ECO:0000313" key="4">
    <source>
        <dbReference type="Proteomes" id="UP000295063"/>
    </source>
</evidence>
<dbReference type="Pfam" id="PF02001">
    <property type="entry name" value="DUF134"/>
    <property type="match status" value="1"/>
</dbReference>
<organism evidence="3 4">
    <name type="scientific">Anaerospora hongkongensis</name>
    <dbReference type="NCBI Taxonomy" id="244830"/>
    <lineage>
        <taxon>Bacteria</taxon>
        <taxon>Bacillati</taxon>
        <taxon>Bacillota</taxon>
        <taxon>Negativicutes</taxon>
        <taxon>Selenomonadales</taxon>
        <taxon>Sporomusaceae</taxon>
        <taxon>Anaerospora</taxon>
    </lineage>
</organism>
<dbReference type="PANTHER" id="PTHR37478">
    <property type="match status" value="1"/>
</dbReference>
<reference evidence="3 4" key="1">
    <citation type="submission" date="2019-03" db="EMBL/GenBank/DDBJ databases">
        <title>Genomic Encyclopedia of Type Strains, Phase IV (KMG-IV): sequencing the most valuable type-strain genomes for metagenomic binning, comparative biology and taxonomic classification.</title>
        <authorList>
            <person name="Goeker M."/>
        </authorList>
    </citation>
    <scope>NUCLEOTIDE SEQUENCE [LARGE SCALE GENOMIC DNA]</scope>
    <source>
        <strain evidence="3 4">DSM 15969</strain>
    </source>
</reference>
<dbReference type="Proteomes" id="UP000295063">
    <property type="component" value="Unassembled WGS sequence"/>
</dbReference>
<proteinExistence type="inferred from homology"/>
<keyword evidence="3" id="KW-0238">DNA-binding</keyword>
<dbReference type="InterPro" id="IPR002852">
    <property type="entry name" value="UPF0251"/>
</dbReference>
<dbReference type="EMBL" id="SLUI01000009">
    <property type="protein sequence ID" value="TCL36196.1"/>
    <property type="molecule type" value="Genomic_DNA"/>
</dbReference>
<accession>A0A4R1PZI2</accession>
<sequence>MPRQRCCGLIEEAPGCLRFNPDGSQAGEAVVLGLEELEAIRLKDQCDMEQVECAAAMAVSRATFQRILRSARLKIASALVEGRTILIQGGNYRMKNRIFECRDCGKQWEEPPCTAGGKHGYELACPACGSMEKMKLGEDGTKQACGHNGSGHSHGSGGGCCGGGHHHHD</sequence>
<comment type="similarity">
    <text evidence="1 2">Belongs to the UPF0251 family.</text>
</comment>
<dbReference type="OrthoDB" id="280278at2"/>
<gene>
    <name evidence="3" type="ORF">EV210_109145</name>
</gene>
<keyword evidence="4" id="KW-1185">Reference proteome</keyword>
<dbReference type="RefSeq" id="WP_132081922.1">
    <property type="nucleotide sequence ID" value="NZ_DAIMLW010000048.1"/>
</dbReference>
<evidence type="ECO:0000256" key="1">
    <source>
        <dbReference type="ARBA" id="ARBA00009350"/>
    </source>
</evidence>
<name>A0A4R1PZI2_9FIRM</name>
<dbReference type="GO" id="GO:0003677">
    <property type="term" value="F:DNA binding"/>
    <property type="evidence" value="ECO:0007669"/>
    <property type="project" value="UniProtKB-KW"/>
</dbReference>